<proteinExistence type="predicted"/>
<accession>A0A7S0R439</accession>
<feature type="compositionally biased region" description="Polar residues" evidence="1">
    <location>
        <begin position="72"/>
        <end position="82"/>
    </location>
</feature>
<evidence type="ECO:0000256" key="2">
    <source>
        <dbReference type="SAM" id="Phobius"/>
    </source>
</evidence>
<feature type="region of interest" description="Disordered" evidence="1">
    <location>
        <begin position="41"/>
        <end position="146"/>
    </location>
</feature>
<sequence>MTIPKPWIVLGVGILVALIFGLKNDIHAFFFLEHHDHLQGAEDTPGGNVSSSVAPQAMTSPTALTLSTSTPEPQVSAQSANQPDDLVALDSPIWDSEKGVPSNADKPANTTEESLGAPPSNENTNEGDQDALQDSTNATQPRRSNRLDPKLVAEIWAERHYIIPLRKDPEPAATPETPVATPAATEAATVPATTTPPATPVTTPALGSGDGAAKQYPILNDKGEVLDDGIRYGRFDEETLDDETFNQALRRGALKELPVVLVVTSYGWPPRFPLDWIKRQPWPAMVFTKEPGKGMHSEPWGNVGQEDVTYFHFITKHYDDLPERMVFLHGHNKAWHQESYLMEYLLRNACFDEHEYMSMNAFPAIRAPKGQKANEWKIIRKYWKPLGQGRLGPFPSQGLREKCCAQFMVHRDRVLRHPKSFYELQRNEMSDHKKTYLRSMKKMGVHVGFDLVLFYESIWHVMWGEKPWMTDEKYGTCVDKDIERVNPTIKNKVPNRCMQKVIHCPQPLCTESPTCSKALEEAKYARGKG</sequence>
<dbReference type="Pfam" id="PF11913">
    <property type="entry name" value="DUF3431"/>
    <property type="match status" value="1"/>
</dbReference>
<feature type="compositionally biased region" description="Low complexity" evidence="1">
    <location>
        <begin position="59"/>
        <end position="71"/>
    </location>
</feature>
<keyword evidence="2" id="KW-0472">Membrane</keyword>
<feature type="compositionally biased region" description="Polar residues" evidence="1">
    <location>
        <begin position="47"/>
        <end position="58"/>
    </location>
</feature>
<organism evidence="3">
    <name type="scientific">Pyramimonas obovata</name>
    <dbReference type="NCBI Taxonomy" id="1411642"/>
    <lineage>
        <taxon>Eukaryota</taxon>
        <taxon>Viridiplantae</taxon>
        <taxon>Chlorophyta</taxon>
        <taxon>Pyramimonadophyceae</taxon>
        <taxon>Pyramimonadales</taxon>
        <taxon>Pyramimonadaceae</taxon>
        <taxon>Pyramimonas</taxon>
        <taxon>Pyramimonas incertae sedis</taxon>
    </lineage>
</organism>
<name>A0A7S0R439_9CHLO</name>
<protein>
    <submittedName>
        <fullName evidence="3">Uncharacterized protein</fullName>
    </submittedName>
</protein>
<evidence type="ECO:0000313" key="3">
    <source>
        <dbReference type="EMBL" id="CAD8666422.1"/>
    </source>
</evidence>
<dbReference type="InterPro" id="IPR021838">
    <property type="entry name" value="DUF3431"/>
</dbReference>
<dbReference type="AlphaFoldDB" id="A0A7S0R439"/>
<reference evidence="3" key="1">
    <citation type="submission" date="2021-01" db="EMBL/GenBank/DDBJ databases">
        <authorList>
            <person name="Corre E."/>
            <person name="Pelletier E."/>
            <person name="Niang G."/>
            <person name="Scheremetjew M."/>
            <person name="Finn R."/>
            <person name="Kale V."/>
            <person name="Holt S."/>
            <person name="Cochrane G."/>
            <person name="Meng A."/>
            <person name="Brown T."/>
            <person name="Cohen L."/>
        </authorList>
    </citation>
    <scope>NUCLEOTIDE SEQUENCE</scope>
    <source>
        <strain evidence="3">CCMP722</strain>
    </source>
</reference>
<feature type="transmembrane region" description="Helical" evidence="2">
    <location>
        <begin position="6"/>
        <end position="22"/>
    </location>
</feature>
<dbReference type="PANTHER" id="PTHR37490">
    <property type="entry name" value="EXPRESSED PROTEIN"/>
    <property type="match status" value="1"/>
</dbReference>
<feature type="compositionally biased region" description="Polar residues" evidence="1">
    <location>
        <begin position="132"/>
        <end position="142"/>
    </location>
</feature>
<gene>
    <name evidence="3" type="ORF">POBO1169_LOCUS8633</name>
</gene>
<dbReference type="EMBL" id="HBFA01016864">
    <property type="protein sequence ID" value="CAD8666422.1"/>
    <property type="molecule type" value="Transcribed_RNA"/>
</dbReference>
<keyword evidence="2" id="KW-0812">Transmembrane</keyword>
<evidence type="ECO:0000256" key="1">
    <source>
        <dbReference type="SAM" id="MobiDB-lite"/>
    </source>
</evidence>
<keyword evidence="2" id="KW-1133">Transmembrane helix</keyword>
<dbReference type="PANTHER" id="PTHR37490:SF2">
    <property type="match status" value="1"/>
</dbReference>